<evidence type="ECO:0000313" key="3">
    <source>
        <dbReference type="EMBL" id="SNY94615.1"/>
    </source>
</evidence>
<feature type="compositionally biased region" description="Basic residues" evidence="1">
    <location>
        <begin position="155"/>
        <end position="164"/>
    </location>
</feature>
<accession>A0A285MBS6</accession>
<dbReference type="InterPro" id="IPR025381">
    <property type="entry name" value="DUF4296"/>
</dbReference>
<protein>
    <recommendedName>
        <fullName evidence="2">DUF4296 domain-containing protein</fullName>
    </recommendedName>
</protein>
<evidence type="ECO:0000313" key="4">
    <source>
        <dbReference type="Proteomes" id="UP000219048"/>
    </source>
</evidence>
<feature type="domain" description="DUF4296" evidence="2">
    <location>
        <begin position="45"/>
        <end position="127"/>
    </location>
</feature>
<dbReference type="AlphaFoldDB" id="A0A285MBS6"/>
<keyword evidence="4" id="KW-1185">Reference proteome</keyword>
<name>A0A285MBS6_9FLAO</name>
<feature type="compositionally biased region" description="Basic and acidic residues" evidence="1">
    <location>
        <begin position="132"/>
        <end position="154"/>
    </location>
</feature>
<sequence length="164" mass="19030">MTTEVSEKPKMPKGSHSIGKDLRKIVLLFFGVLLFSCGEKVVEEPENLIPKEKMTLILHDLAVLNATKSSFKHVLDNNDIKIMEFLYRKHQIDSVQFSQSDLYYASIPLEYQEIYEKVEAILEKKKNAIKEKEQKKTDSIRKSREKKNDSLKKSNKDKKKSPNT</sequence>
<evidence type="ECO:0000259" key="2">
    <source>
        <dbReference type="Pfam" id="PF14129"/>
    </source>
</evidence>
<dbReference type="Pfam" id="PF14129">
    <property type="entry name" value="DUF4296"/>
    <property type="match status" value="1"/>
</dbReference>
<proteinExistence type="predicted"/>
<dbReference type="EMBL" id="OBEH01000001">
    <property type="protein sequence ID" value="SNY94615.1"/>
    <property type="molecule type" value="Genomic_DNA"/>
</dbReference>
<dbReference type="Proteomes" id="UP000219048">
    <property type="component" value="Unassembled WGS sequence"/>
</dbReference>
<reference evidence="4" key="1">
    <citation type="submission" date="2017-09" db="EMBL/GenBank/DDBJ databases">
        <authorList>
            <person name="Varghese N."/>
            <person name="Submissions S."/>
        </authorList>
    </citation>
    <scope>NUCLEOTIDE SEQUENCE [LARGE SCALE GENOMIC DNA]</scope>
    <source>
        <strain evidence="4">DSM 25885</strain>
    </source>
</reference>
<organism evidence="3 4">
    <name type="scientific">Flagellimonas pacifica</name>
    <dbReference type="NCBI Taxonomy" id="1247520"/>
    <lineage>
        <taxon>Bacteria</taxon>
        <taxon>Pseudomonadati</taxon>
        <taxon>Bacteroidota</taxon>
        <taxon>Flavobacteriia</taxon>
        <taxon>Flavobacteriales</taxon>
        <taxon>Flavobacteriaceae</taxon>
        <taxon>Flagellimonas</taxon>
    </lineage>
</organism>
<feature type="region of interest" description="Disordered" evidence="1">
    <location>
        <begin position="132"/>
        <end position="164"/>
    </location>
</feature>
<evidence type="ECO:0000256" key="1">
    <source>
        <dbReference type="SAM" id="MobiDB-lite"/>
    </source>
</evidence>
<gene>
    <name evidence="3" type="ORF">SAMN06265377_0275</name>
</gene>